<sequence length="297" mass="31279">MRNLPVSSVLGVALAGCASLPDYSGQELAAIAPISAALKCAFAKALQEEANPSGKRISRLKGRRVTGTFTFKLVVSHEGSASARGNSKILTYGSASFGPYLGFSQSANQTVTTKINFIIDLERADSSACDAYPESSRAKYGFQNWFKQVVTGLDLGANLQPVGRLSSLEYQADFGVKNVTNAGLDFDVVFVSGNLGYAATRDDVQSIAFKIAARGSGAGGGAGPGPGPLNSAPRQGWNGAPRSSEWSQLVPDDKNVDSDRRRPPAPPPPPPKPPPDLGPFNETKKTMAVPDEENPPR</sequence>
<gene>
    <name evidence="2" type="ORF">SAMN05660750_01331</name>
</gene>
<accession>A0A1T5CDF3</accession>
<feature type="compositionally biased region" description="Basic and acidic residues" evidence="1">
    <location>
        <begin position="251"/>
        <end position="262"/>
    </location>
</feature>
<organism evidence="2 3">
    <name type="scientific">Bosea thiooxidans</name>
    <dbReference type="NCBI Taxonomy" id="53254"/>
    <lineage>
        <taxon>Bacteria</taxon>
        <taxon>Pseudomonadati</taxon>
        <taxon>Pseudomonadota</taxon>
        <taxon>Alphaproteobacteria</taxon>
        <taxon>Hyphomicrobiales</taxon>
        <taxon>Boseaceae</taxon>
        <taxon>Bosea</taxon>
    </lineage>
</organism>
<feature type="compositionally biased region" description="Pro residues" evidence="1">
    <location>
        <begin position="264"/>
        <end position="277"/>
    </location>
</feature>
<dbReference type="AlphaFoldDB" id="A0A1T5CDF3"/>
<protein>
    <recommendedName>
        <fullName evidence="4">Lipoprotein</fullName>
    </recommendedName>
</protein>
<evidence type="ECO:0008006" key="4">
    <source>
        <dbReference type="Google" id="ProtNLM"/>
    </source>
</evidence>
<feature type="region of interest" description="Disordered" evidence="1">
    <location>
        <begin position="217"/>
        <end position="297"/>
    </location>
</feature>
<evidence type="ECO:0000313" key="3">
    <source>
        <dbReference type="Proteomes" id="UP000190130"/>
    </source>
</evidence>
<dbReference type="EMBL" id="FUYX01000003">
    <property type="protein sequence ID" value="SKB57474.1"/>
    <property type="molecule type" value="Genomic_DNA"/>
</dbReference>
<name>A0A1T5CDF3_9HYPH</name>
<proteinExistence type="predicted"/>
<reference evidence="2 3" key="1">
    <citation type="submission" date="2017-02" db="EMBL/GenBank/DDBJ databases">
        <authorList>
            <person name="Peterson S.W."/>
        </authorList>
    </citation>
    <scope>NUCLEOTIDE SEQUENCE [LARGE SCALE GENOMIC DNA]</scope>
    <source>
        <strain evidence="2 3">DSM 9653</strain>
    </source>
</reference>
<evidence type="ECO:0000256" key="1">
    <source>
        <dbReference type="SAM" id="MobiDB-lite"/>
    </source>
</evidence>
<evidence type="ECO:0000313" key="2">
    <source>
        <dbReference type="EMBL" id="SKB57474.1"/>
    </source>
</evidence>
<dbReference type="PROSITE" id="PS51257">
    <property type="entry name" value="PROKAR_LIPOPROTEIN"/>
    <property type="match status" value="1"/>
</dbReference>
<dbReference type="Proteomes" id="UP000190130">
    <property type="component" value="Unassembled WGS sequence"/>
</dbReference>